<evidence type="ECO:0000256" key="7">
    <source>
        <dbReference type="ARBA" id="ARBA00061023"/>
    </source>
</evidence>
<evidence type="ECO:0000256" key="6">
    <source>
        <dbReference type="ARBA" id="ARBA00023212"/>
    </source>
</evidence>
<evidence type="ECO:0000313" key="11">
    <source>
        <dbReference type="Ensembl" id="ENSSLUP00000014990.1"/>
    </source>
</evidence>
<comment type="similarity">
    <text evidence="7">Belongs to the CEP72 family.</text>
</comment>
<organism evidence="11 12">
    <name type="scientific">Sander lucioperca</name>
    <name type="common">Pike-perch</name>
    <name type="synonym">Perca lucioperca</name>
    <dbReference type="NCBI Taxonomy" id="283035"/>
    <lineage>
        <taxon>Eukaryota</taxon>
        <taxon>Metazoa</taxon>
        <taxon>Chordata</taxon>
        <taxon>Craniata</taxon>
        <taxon>Vertebrata</taxon>
        <taxon>Euteleostomi</taxon>
        <taxon>Actinopterygii</taxon>
        <taxon>Neopterygii</taxon>
        <taxon>Teleostei</taxon>
        <taxon>Neoteleostei</taxon>
        <taxon>Acanthomorphata</taxon>
        <taxon>Eupercaria</taxon>
        <taxon>Perciformes</taxon>
        <taxon>Percoidei</taxon>
        <taxon>Percidae</taxon>
        <taxon>Luciopercinae</taxon>
        <taxon>Sander</taxon>
    </lineage>
</organism>
<dbReference type="PANTHER" id="PTHR23311:SF5">
    <property type="entry name" value="CENTROSOMAL PROTEIN OF 72 KDA"/>
    <property type="match status" value="1"/>
</dbReference>
<feature type="region of interest" description="Disordered" evidence="10">
    <location>
        <begin position="193"/>
        <end position="246"/>
    </location>
</feature>
<dbReference type="InterPro" id="IPR055320">
    <property type="entry name" value="CEP72-like"/>
</dbReference>
<evidence type="ECO:0000313" key="12">
    <source>
        <dbReference type="Proteomes" id="UP000694568"/>
    </source>
</evidence>
<protein>
    <recommendedName>
        <fullName evidence="8">Centrosomal protein of 72 kDa</fullName>
    </recommendedName>
</protein>
<dbReference type="Proteomes" id="UP000694568">
    <property type="component" value="Unplaced"/>
</dbReference>
<keyword evidence="2" id="KW-0963">Cytoplasm</keyword>
<dbReference type="FunFam" id="3.80.10.10:FF:000489">
    <property type="entry name" value="Centrosomal protein of 72 kDa"/>
    <property type="match status" value="1"/>
</dbReference>
<evidence type="ECO:0000256" key="1">
    <source>
        <dbReference type="ARBA" id="ARBA00004300"/>
    </source>
</evidence>
<dbReference type="SUPFAM" id="SSF52058">
    <property type="entry name" value="L domain-like"/>
    <property type="match status" value="1"/>
</dbReference>
<dbReference type="AlphaFoldDB" id="A0A8C9XVY4"/>
<keyword evidence="3" id="KW-0433">Leucine-rich repeat</keyword>
<reference evidence="11" key="1">
    <citation type="submission" date="2025-08" db="UniProtKB">
        <authorList>
            <consortium name="Ensembl"/>
        </authorList>
    </citation>
    <scope>IDENTIFICATION</scope>
</reference>
<evidence type="ECO:0000256" key="3">
    <source>
        <dbReference type="ARBA" id="ARBA00022614"/>
    </source>
</evidence>
<dbReference type="PROSITE" id="PS51450">
    <property type="entry name" value="LRR"/>
    <property type="match status" value="1"/>
</dbReference>
<dbReference type="PANTHER" id="PTHR23311">
    <property type="entry name" value="HEAT SHOCK REGULATED 2"/>
    <property type="match status" value="1"/>
</dbReference>
<dbReference type="Gene3D" id="3.80.10.10">
    <property type="entry name" value="Ribonuclease Inhibitor"/>
    <property type="match status" value="1"/>
</dbReference>
<evidence type="ECO:0000256" key="2">
    <source>
        <dbReference type="ARBA" id="ARBA00022490"/>
    </source>
</evidence>
<dbReference type="GeneTree" id="ENSGT00530000063884"/>
<dbReference type="Pfam" id="PF14580">
    <property type="entry name" value="LRR_9"/>
    <property type="match status" value="1"/>
</dbReference>
<name>A0A8C9XVY4_SANLU</name>
<dbReference type="Ensembl" id="ENSSLUT00000015476.1">
    <property type="protein sequence ID" value="ENSSLUP00000014990.1"/>
    <property type="gene ID" value="ENSSLUG00000006971.1"/>
</dbReference>
<evidence type="ECO:0000256" key="9">
    <source>
        <dbReference type="SAM" id="Coils"/>
    </source>
</evidence>
<evidence type="ECO:0000256" key="4">
    <source>
        <dbReference type="ARBA" id="ARBA00022737"/>
    </source>
</evidence>
<dbReference type="InterPro" id="IPR032675">
    <property type="entry name" value="LRR_dom_sf"/>
</dbReference>
<evidence type="ECO:0000256" key="8">
    <source>
        <dbReference type="ARBA" id="ARBA00070210"/>
    </source>
</evidence>
<reference evidence="11" key="2">
    <citation type="submission" date="2025-09" db="UniProtKB">
        <authorList>
            <consortium name="Ensembl"/>
        </authorList>
    </citation>
    <scope>IDENTIFICATION</scope>
</reference>
<proteinExistence type="inferred from homology"/>
<evidence type="ECO:0000256" key="10">
    <source>
        <dbReference type="SAM" id="MobiDB-lite"/>
    </source>
</evidence>
<evidence type="ECO:0000256" key="5">
    <source>
        <dbReference type="ARBA" id="ARBA00023054"/>
    </source>
</evidence>
<keyword evidence="5 9" id="KW-0175">Coiled coil</keyword>
<comment type="subcellular location">
    <subcellularLocation>
        <location evidence="1">Cytoplasm</location>
        <location evidence="1">Cytoskeleton</location>
        <location evidence="1">Microtubule organizing center</location>
        <location evidence="1">Centrosome</location>
    </subcellularLocation>
</comment>
<keyword evidence="12" id="KW-1185">Reference proteome</keyword>
<keyword evidence="6" id="KW-0206">Cytoskeleton</keyword>
<keyword evidence="4" id="KW-0677">Repeat</keyword>
<sequence length="399" mass="45400">MAAECLTTITEQWIRERLQLKHPCLGDVRSLSLPGTYEEKIRHLGNALHNFVRLKSLDLSCNALVFVEGVQHLKVLERLILYYNCIPSLEEVKVLYELPVLRELDLRLNPLTKSYPQYRPCLVHAMPNLRKLDGCSVRDTERKAAIMQFSSDLLPQQKSSSLNQIADQRYNDCHGLCVFNIFQDQSLRHSSSLLNIRPPSPRRPGLNLSDPSNPLLHPPRLTYSSFNKKEGGSSLPQQGEKKKRFGLGNVGSDYRIVSGFSTRKQCWALGGLNGFDEHTVFIVFTRTQGKLNEQLRIVLEENVALQKQLIKLERQYLKTMMKSSPITQIKGGCVNASGRHIQGQFAVFFSYKLSPSVPTSSEAQTEVEELRKEIEGLREKVLEAEKVKDLSNMLQESHR</sequence>
<dbReference type="GO" id="GO:0034451">
    <property type="term" value="C:centriolar satellite"/>
    <property type="evidence" value="ECO:0007669"/>
    <property type="project" value="UniProtKB-ARBA"/>
</dbReference>
<dbReference type="InterPro" id="IPR001611">
    <property type="entry name" value="Leu-rich_rpt"/>
</dbReference>
<feature type="coiled-coil region" evidence="9">
    <location>
        <begin position="360"/>
        <end position="387"/>
    </location>
</feature>
<gene>
    <name evidence="11" type="primary">cep72</name>
</gene>
<accession>A0A8C9XVY4</accession>